<protein>
    <submittedName>
        <fullName evidence="3">Uncharacterized protein</fullName>
    </submittedName>
</protein>
<accession>A0A9P6MDR8</accession>
<keyword evidence="4" id="KW-1185">Reference proteome</keyword>
<name>A0A9P6MDR8_9FUNG</name>
<keyword evidence="2" id="KW-0812">Transmembrane</keyword>
<evidence type="ECO:0000313" key="3">
    <source>
        <dbReference type="EMBL" id="KAF9993792.1"/>
    </source>
</evidence>
<keyword evidence="2" id="KW-0472">Membrane</keyword>
<evidence type="ECO:0000313" key="4">
    <source>
        <dbReference type="Proteomes" id="UP000749646"/>
    </source>
</evidence>
<dbReference type="EMBL" id="JAAAHW010001741">
    <property type="protein sequence ID" value="KAF9993792.1"/>
    <property type="molecule type" value="Genomic_DNA"/>
</dbReference>
<dbReference type="AlphaFoldDB" id="A0A9P6MDR8"/>
<evidence type="ECO:0000256" key="1">
    <source>
        <dbReference type="SAM" id="MobiDB-lite"/>
    </source>
</evidence>
<dbReference type="Proteomes" id="UP000749646">
    <property type="component" value="Unassembled WGS sequence"/>
</dbReference>
<gene>
    <name evidence="3" type="ORF">BGZ65_010634</name>
</gene>
<feature type="region of interest" description="Disordered" evidence="1">
    <location>
        <begin position="268"/>
        <end position="297"/>
    </location>
</feature>
<organism evidence="3 4">
    <name type="scientific">Modicella reniformis</name>
    <dbReference type="NCBI Taxonomy" id="1440133"/>
    <lineage>
        <taxon>Eukaryota</taxon>
        <taxon>Fungi</taxon>
        <taxon>Fungi incertae sedis</taxon>
        <taxon>Mucoromycota</taxon>
        <taxon>Mortierellomycotina</taxon>
        <taxon>Mortierellomycetes</taxon>
        <taxon>Mortierellales</taxon>
        <taxon>Mortierellaceae</taxon>
        <taxon>Modicella</taxon>
    </lineage>
</organism>
<keyword evidence="2" id="KW-1133">Transmembrane helix</keyword>
<proteinExistence type="predicted"/>
<feature type="transmembrane region" description="Helical" evidence="2">
    <location>
        <begin position="232"/>
        <end position="252"/>
    </location>
</feature>
<sequence>MSNQTLRPFNPPPTDNQDHCNGVNGCENGNTCFLYSTGTLCQEFSGPLDYPATGIDAPVVDPPQWYLANSYPSVRYSGSLVNQTLGANCSTIPVPPNDLYRALVEHIVTYDMGKMFSDMDRTYSSTLVQYRGNCAEGFYCHPSVPVNTTDLLLKSKFIQVKGELPGTCQTLKYLDETCLSSSMCNAWHVPPKGYVNNDQYRCFETQERNADIPHGVCRKVGMSGSSTMFRQASWYLFTALVVILLLSVFMWYRRQKRRQLQLSLEFSGGNQPAEANSHRGGVYRPPGNKLKKQERAE</sequence>
<comment type="caution">
    <text evidence="3">The sequence shown here is derived from an EMBL/GenBank/DDBJ whole genome shotgun (WGS) entry which is preliminary data.</text>
</comment>
<dbReference type="OrthoDB" id="2410577at2759"/>
<evidence type="ECO:0000256" key="2">
    <source>
        <dbReference type="SAM" id="Phobius"/>
    </source>
</evidence>
<reference evidence="3" key="1">
    <citation type="journal article" date="2020" name="Fungal Divers.">
        <title>Resolving the Mortierellaceae phylogeny through synthesis of multi-gene phylogenetics and phylogenomics.</title>
        <authorList>
            <person name="Vandepol N."/>
            <person name="Liber J."/>
            <person name="Desiro A."/>
            <person name="Na H."/>
            <person name="Kennedy M."/>
            <person name="Barry K."/>
            <person name="Grigoriev I.V."/>
            <person name="Miller A.N."/>
            <person name="O'Donnell K."/>
            <person name="Stajich J.E."/>
            <person name="Bonito G."/>
        </authorList>
    </citation>
    <scope>NUCLEOTIDE SEQUENCE</scope>
    <source>
        <strain evidence="3">MES-2147</strain>
    </source>
</reference>